<accession>A0A2P2QVH0</accession>
<protein>
    <submittedName>
        <fullName evidence="1">Uncharacterized protein</fullName>
    </submittedName>
</protein>
<name>A0A2P2QVH0_RHIMU</name>
<dbReference type="EMBL" id="GGEC01090463">
    <property type="protein sequence ID" value="MBX70947.1"/>
    <property type="molecule type" value="Transcribed_RNA"/>
</dbReference>
<proteinExistence type="predicted"/>
<reference evidence="1" key="1">
    <citation type="submission" date="2018-02" db="EMBL/GenBank/DDBJ databases">
        <title>Rhizophora mucronata_Transcriptome.</title>
        <authorList>
            <person name="Meera S.P."/>
            <person name="Sreeshan A."/>
            <person name="Augustine A."/>
        </authorList>
    </citation>
    <scope>NUCLEOTIDE SEQUENCE</scope>
    <source>
        <tissue evidence="1">Leaf</tissue>
    </source>
</reference>
<organism evidence="1">
    <name type="scientific">Rhizophora mucronata</name>
    <name type="common">Asiatic mangrove</name>
    <dbReference type="NCBI Taxonomy" id="61149"/>
    <lineage>
        <taxon>Eukaryota</taxon>
        <taxon>Viridiplantae</taxon>
        <taxon>Streptophyta</taxon>
        <taxon>Embryophyta</taxon>
        <taxon>Tracheophyta</taxon>
        <taxon>Spermatophyta</taxon>
        <taxon>Magnoliopsida</taxon>
        <taxon>eudicotyledons</taxon>
        <taxon>Gunneridae</taxon>
        <taxon>Pentapetalae</taxon>
        <taxon>rosids</taxon>
        <taxon>fabids</taxon>
        <taxon>Malpighiales</taxon>
        <taxon>Rhizophoraceae</taxon>
        <taxon>Rhizophora</taxon>
    </lineage>
</organism>
<sequence>MKICREEIHKKHQCNPQWRIAAT</sequence>
<dbReference type="AlphaFoldDB" id="A0A2P2QVH0"/>
<evidence type="ECO:0000313" key="1">
    <source>
        <dbReference type="EMBL" id="MBX70947.1"/>
    </source>
</evidence>